<evidence type="ECO:0000313" key="2">
    <source>
        <dbReference type="EMBL" id="KAG8466086.1"/>
    </source>
</evidence>
<feature type="signal peptide" evidence="1">
    <location>
        <begin position="1"/>
        <end position="17"/>
    </location>
</feature>
<feature type="chain" id="PRO_5035300512" description="Photosystem II reaction center Psb28 protein" evidence="1">
    <location>
        <begin position="18"/>
        <end position="190"/>
    </location>
</feature>
<accession>A0A8J6CCG8</accession>
<dbReference type="AlphaFoldDB" id="A0A8J6CCG8"/>
<dbReference type="Proteomes" id="UP000751190">
    <property type="component" value="Unassembled WGS sequence"/>
</dbReference>
<dbReference type="EMBL" id="JAGTXO010000009">
    <property type="protein sequence ID" value="KAG8466086.1"/>
    <property type="molecule type" value="Genomic_DNA"/>
</dbReference>
<sequence length="190" mass="19715">MAMSAVVLAILVGSTSGLGAATPRVGMARARPLTTACRAGFGKAGPAAASAPPKKLTAKKQWDRFADLVKKGAQVAEVAVRKDEEGAWRPVGRVCATADATPLGAVTRQRALVEEHGRRLHLALVAQTGKAPLQVGFRPAEGAEFELLAKKAPDAAPISDVEIGFEGLPDPATGYYCSYKDGKLVANPAD</sequence>
<evidence type="ECO:0008006" key="4">
    <source>
        <dbReference type="Google" id="ProtNLM"/>
    </source>
</evidence>
<proteinExistence type="predicted"/>
<dbReference type="Pfam" id="PF20133">
    <property type="entry name" value="HHL1-like"/>
    <property type="match status" value="1"/>
</dbReference>
<gene>
    <name evidence="2" type="ORF">KFE25_005656</name>
</gene>
<comment type="caution">
    <text evidence="2">The sequence shown here is derived from an EMBL/GenBank/DDBJ whole genome shotgun (WGS) entry which is preliminary data.</text>
</comment>
<dbReference type="InterPro" id="IPR045388">
    <property type="entry name" value="HHL1-like"/>
</dbReference>
<protein>
    <recommendedName>
        <fullName evidence="4">Photosystem II reaction center Psb28 protein</fullName>
    </recommendedName>
</protein>
<evidence type="ECO:0000313" key="3">
    <source>
        <dbReference type="Proteomes" id="UP000751190"/>
    </source>
</evidence>
<organism evidence="2 3">
    <name type="scientific">Diacronema lutheri</name>
    <name type="common">Unicellular marine alga</name>
    <name type="synonym">Monochrysis lutheri</name>
    <dbReference type="NCBI Taxonomy" id="2081491"/>
    <lineage>
        <taxon>Eukaryota</taxon>
        <taxon>Haptista</taxon>
        <taxon>Haptophyta</taxon>
        <taxon>Pavlovophyceae</taxon>
        <taxon>Pavlovales</taxon>
        <taxon>Pavlovaceae</taxon>
        <taxon>Diacronema</taxon>
    </lineage>
</organism>
<keyword evidence="3" id="KW-1185">Reference proteome</keyword>
<evidence type="ECO:0000256" key="1">
    <source>
        <dbReference type="SAM" id="SignalP"/>
    </source>
</evidence>
<keyword evidence="1" id="KW-0732">Signal</keyword>
<dbReference type="OrthoDB" id="197848at2759"/>
<name>A0A8J6CCG8_DIALT</name>
<dbReference type="OMA" id="QGAVLEW"/>
<reference evidence="2" key="1">
    <citation type="submission" date="2021-05" db="EMBL/GenBank/DDBJ databases">
        <title>The genome of the haptophyte Pavlova lutheri (Diacronema luteri, Pavlovales) - a model for lipid biosynthesis in eukaryotic algae.</title>
        <authorList>
            <person name="Hulatt C.J."/>
            <person name="Posewitz M.C."/>
        </authorList>
    </citation>
    <scope>NUCLEOTIDE SEQUENCE</scope>
    <source>
        <strain evidence="2">NIVA-4/92</strain>
    </source>
</reference>